<dbReference type="Pfam" id="PF03478">
    <property type="entry name" value="Beta-prop_KIB1-4"/>
    <property type="match status" value="1"/>
</dbReference>
<dbReference type="Proteomes" id="UP001157418">
    <property type="component" value="Unassembled WGS sequence"/>
</dbReference>
<evidence type="ECO:0000259" key="1">
    <source>
        <dbReference type="Pfam" id="PF00646"/>
    </source>
</evidence>
<evidence type="ECO:0000313" key="4">
    <source>
        <dbReference type="Proteomes" id="UP001157418"/>
    </source>
</evidence>
<dbReference type="EMBL" id="CAKMRJ010005745">
    <property type="protein sequence ID" value="CAH1451748.1"/>
    <property type="molecule type" value="Genomic_DNA"/>
</dbReference>
<dbReference type="SUPFAM" id="SSF81383">
    <property type="entry name" value="F-box domain"/>
    <property type="match status" value="1"/>
</dbReference>
<dbReference type="Gene3D" id="1.20.1280.50">
    <property type="match status" value="1"/>
</dbReference>
<proteinExistence type="predicted"/>
<evidence type="ECO:0000313" key="3">
    <source>
        <dbReference type="EMBL" id="CAH1451748.1"/>
    </source>
</evidence>
<feature type="domain" description="F-box" evidence="1">
    <location>
        <begin position="29"/>
        <end position="67"/>
    </location>
</feature>
<gene>
    <name evidence="3" type="ORF">LVIROSA_LOCUS37089</name>
</gene>
<comment type="caution">
    <text evidence="3">The sequence shown here is derived from an EMBL/GenBank/DDBJ whole genome shotgun (WGS) entry which is preliminary data.</text>
</comment>
<accession>A0AAU9PMY8</accession>
<feature type="domain" description="KIB1-4 beta-propeller" evidence="2">
    <location>
        <begin position="104"/>
        <end position="306"/>
    </location>
</feature>
<dbReference type="InterPro" id="IPR001810">
    <property type="entry name" value="F-box_dom"/>
</dbReference>
<dbReference type="InterPro" id="IPR005174">
    <property type="entry name" value="KIB1-4_b-propeller"/>
</dbReference>
<protein>
    <recommendedName>
        <fullName evidence="5">F-box domain-containing protein</fullName>
    </recommendedName>
</protein>
<evidence type="ECO:0000259" key="2">
    <source>
        <dbReference type="Pfam" id="PF03478"/>
    </source>
</evidence>
<organism evidence="3 4">
    <name type="scientific">Lactuca virosa</name>
    <dbReference type="NCBI Taxonomy" id="75947"/>
    <lineage>
        <taxon>Eukaryota</taxon>
        <taxon>Viridiplantae</taxon>
        <taxon>Streptophyta</taxon>
        <taxon>Embryophyta</taxon>
        <taxon>Tracheophyta</taxon>
        <taxon>Spermatophyta</taxon>
        <taxon>Magnoliopsida</taxon>
        <taxon>eudicotyledons</taxon>
        <taxon>Gunneridae</taxon>
        <taxon>Pentapetalae</taxon>
        <taxon>asterids</taxon>
        <taxon>campanulids</taxon>
        <taxon>Asterales</taxon>
        <taxon>Asteraceae</taxon>
        <taxon>Cichorioideae</taxon>
        <taxon>Cichorieae</taxon>
        <taxon>Lactucinae</taxon>
        <taxon>Lactuca</taxon>
    </lineage>
</organism>
<dbReference type="InterPro" id="IPR036047">
    <property type="entry name" value="F-box-like_dom_sf"/>
</dbReference>
<dbReference type="Pfam" id="PF00646">
    <property type="entry name" value="F-box"/>
    <property type="match status" value="1"/>
</dbReference>
<evidence type="ECO:0008006" key="5">
    <source>
        <dbReference type="Google" id="ProtNLM"/>
    </source>
</evidence>
<reference evidence="3 4" key="1">
    <citation type="submission" date="2022-01" db="EMBL/GenBank/DDBJ databases">
        <authorList>
            <person name="Xiong W."/>
            <person name="Schranz E."/>
        </authorList>
    </citation>
    <scope>NUCLEOTIDE SEQUENCE [LARGE SCALE GENOMIC DNA]</scope>
</reference>
<sequence length="343" mass="39466">MGKTRSMLRKKKYDEARSRITINDGVGSWSDLNHDILFLVMTKLGFADFIAFSGVCNSWRSFAVSNRNSFMVSIPPMPISISNSTTDANEKQYCLKDSQGRKMKTIVPHSAKRLCIGVTCGYLILLGEETKDFWLVNLITRHELHFPDVPDEYFCCPRDAKGILVFSPSISEWLFLVFTGCFFCKIFVSIAGKREWTCVSSPFSIHDLVAFKGKIYTLHVTGICEMKLYPEPKLVLLETKNILNLDSRFMEFVTSGENLYVIDRLSKHPYTILEIDLDQMKWVSPKKTCEEYVFFRSNTNSANHRSLYDGRYVVEDKNGKGGCLYASMWYFFFDCLNVDIIHE</sequence>
<keyword evidence="4" id="KW-1185">Reference proteome</keyword>
<name>A0AAU9PMY8_9ASTR</name>
<dbReference type="PANTHER" id="PTHR45463">
    <property type="entry name" value="OS09G0392200 PROTEIN"/>
    <property type="match status" value="1"/>
</dbReference>
<dbReference type="PANTHER" id="PTHR45463:SF8">
    <property type="entry name" value="OS09G0392200 PROTEIN"/>
    <property type="match status" value="1"/>
</dbReference>
<dbReference type="AlphaFoldDB" id="A0AAU9PMY8"/>